<evidence type="ECO:0000313" key="3">
    <source>
        <dbReference type="EMBL" id="OBB96557.1"/>
    </source>
</evidence>
<accession>A0A1A0WEJ6</accession>
<evidence type="ECO:0000313" key="4">
    <source>
        <dbReference type="Proteomes" id="UP000094008"/>
    </source>
</evidence>
<dbReference type="SUPFAM" id="SSF46689">
    <property type="entry name" value="Homeodomain-like"/>
    <property type="match status" value="1"/>
</dbReference>
<dbReference type="NCBIfam" id="NF033546">
    <property type="entry name" value="transpos_IS21"/>
    <property type="match status" value="1"/>
</dbReference>
<evidence type="ECO:0000256" key="1">
    <source>
        <dbReference type="SAM" id="MobiDB-lite"/>
    </source>
</evidence>
<organism evidence="3 4">
    <name type="scientific">Mycolicibacterium peregrinum</name>
    <name type="common">Mycobacterium peregrinum</name>
    <dbReference type="NCBI Taxonomy" id="43304"/>
    <lineage>
        <taxon>Bacteria</taxon>
        <taxon>Bacillati</taxon>
        <taxon>Actinomycetota</taxon>
        <taxon>Actinomycetes</taxon>
        <taxon>Mycobacteriales</taxon>
        <taxon>Mycobacteriaceae</taxon>
        <taxon>Mycolicibacterium</taxon>
    </lineage>
</organism>
<protein>
    <submittedName>
        <fullName evidence="3">Transposase</fullName>
    </submittedName>
</protein>
<evidence type="ECO:0000259" key="2">
    <source>
        <dbReference type="Pfam" id="PF22483"/>
    </source>
</evidence>
<dbReference type="RefSeq" id="WP_064879319.1">
    <property type="nucleotide sequence ID" value="NZ_LZSY01000026.1"/>
</dbReference>
<dbReference type="PANTHER" id="PTHR35004">
    <property type="entry name" value="TRANSPOSASE RV3428C-RELATED"/>
    <property type="match status" value="1"/>
</dbReference>
<dbReference type="AlphaFoldDB" id="A0A1A0WEJ6"/>
<dbReference type="InterPro" id="IPR009057">
    <property type="entry name" value="Homeodomain-like_sf"/>
</dbReference>
<proteinExistence type="predicted"/>
<dbReference type="OrthoDB" id="2065409at2"/>
<dbReference type="Proteomes" id="UP000094008">
    <property type="component" value="Unassembled WGS sequence"/>
</dbReference>
<sequence>MRPPGSKVELYAAIRRDARAGKSARAIQREYRVSWTTVQKALGSAWPSERKHYPDRGSKIDDYREVIDGWLRADLTAPRKQRHTAKRIFDRLREEHQADVSYSRVRAYVSVRRGEILAESGRAPVEVFVPQSHRPGDEAEVDFGDVVIELRGQPVTCTLFSLRLSFSGRAVHRVFLSAGQEAFLEGHVHAFEVLGGVPFGRIRYDNLKSAVSAVLGLSRHRVENDRWVAFRSHYGIEAFYCQPGIEGAHEKGGVEGQIGWFRRNHFVPVPQVESIAELNAMIDKWDADDLDRRIGARVRTVGELFTVEAPLLTPLPDAAFETGRWFNLRVDRHSQITVRTNRYSVPVRFAGRQVRVQLHASHLEVYCDRQLIATHERLPGKAETRLELDHYLEILLRKPGALPGSTALEQARAAGRFTPVHDAWWATARKTHGDAAGTRELIEVLLAHRHLPHEVLVIGLARALAAGALTADAVVLEARKASEDNTSEQTGEHHETGDDTEAVASLTARRLATLPTDSRPPPSVAAYDTLLRNPRKDTTTP</sequence>
<feature type="region of interest" description="Disordered" evidence="1">
    <location>
        <begin position="480"/>
        <end position="541"/>
    </location>
</feature>
<dbReference type="InterPro" id="IPR054353">
    <property type="entry name" value="IstA-like_C"/>
</dbReference>
<comment type="caution">
    <text evidence="3">The sequence shown here is derived from an EMBL/GenBank/DDBJ whole genome shotgun (WGS) entry which is preliminary data.</text>
</comment>
<name>A0A1A0WEJ6_MYCPR</name>
<dbReference type="EMBL" id="LZSY01000026">
    <property type="protein sequence ID" value="OBB96557.1"/>
    <property type="molecule type" value="Genomic_DNA"/>
</dbReference>
<gene>
    <name evidence="3" type="ORF">A5779_17090</name>
</gene>
<dbReference type="PANTHER" id="PTHR35004:SF7">
    <property type="entry name" value="INTEGRASE PROTEIN"/>
    <property type="match status" value="1"/>
</dbReference>
<dbReference type="Pfam" id="PF22483">
    <property type="entry name" value="Mu-transpos_C_2"/>
    <property type="match status" value="1"/>
</dbReference>
<reference evidence="4" key="1">
    <citation type="submission" date="2016-06" db="EMBL/GenBank/DDBJ databases">
        <authorList>
            <person name="Sutton G."/>
            <person name="Brinkac L."/>
            <person name="Sanka R."/>
            <person name="Adams M."/>
            <person name="Lau E."/>
            <person name="Mehaffy C."/>
            <person name="Tameris M."/>
            <person name="Hatherill M."/>
            <person name="Hanekom W."/>
            <person name="Mahomed H."/>
            <person name="Mcshane H."/>
        </authorList>
    </citation>
    <scope>NUCLEOTIDE SEQUENCE [LARGE SCALE GENOMIC DNA]</scope>
    <source>
        <strain evidence="4">852002-10433_SCH5171157</strain>
    </source>
</reference>
<feature type="domain" description="Transposase for insertion sequence element IS21-like C-terminal" evidence="2">
    <location>
        <begin position="315"/>
        <end position="385"/>
    </location>
</feature>